<dbReference type="KEGG" id="cci:CC1G_15427"/>
<dbReference type="EMBL" id="AACS02000012">
    <property type="protein sequence ID" value="EFI26656.1"/>
    <property type="molecule type" value="Genomic_DNA"/>
</dbReference>
<feature type="region of interest" description="Disordered" evidence="1">
    <location>
        <begin position="181"/>
        <end position="218"/>
    </location>
</feature>
<proteinExistence type="predicted"/>
<dbReference type="HOGENOM" id="CLU_855338_0_0_1"/>
<dbReference type="VEuPathDB" id="FungiDB:CC1G_15427"/>
<sequence>MGSWARERKSCTRKDLAKSDRIHEKRKRKPKIAQIMTTTSMANYKSCDELCHLFQGQGGPVFIVYRKRDRCDINYINVRLYGTAESAESKGPWPQRIALCPRWWYMVQPERRGEERERETRLTAEDEERGERALRSGIRSTVRKCGILWIYSGTSLGQEKKLSHKKCGIPRNARKMSKTIPKNNSKARKGVIKKYKRSHAESGRLEGGYEVSPRGPHRPSVAGRVGPLVLAGCGLADADIHRADTCGESACAGVGWRCGDVGDAGCGEMMASAGMCGDVRGHAGSCETVRGVWVKAGGLWVDVGGCGWMFETLTINMEGVTDKIR</sequence>
<gene>
    <name evidence="2" type="ORF">CC1G_15427</name>
</gene>
<name>D6RQN0_COPC7</name>
<organism evidence="2 3">
    <name type="scientific">Coprinopsis cinerea (strain Okayama-7 / 130 / ATCC MYA-4618 / FGSC 9003)</name>
    <name type="common">Inky cap fungus</name>
    <name type="synonym">Hormographiella aspergillata</name>
    <dbReference type="NCBI Taxonomy" id="240176"/>
    <lineage>
        <taxon>Eukaryota</taxon>
        <taxon>Fungi</taxon>
        <taxon>Dikarya</taxon>
        <taxon>Basidiomycota</taxon>
        <taxon>Agaricomycotina</taxon>
        <taxon>Agaricomycetes</taxon>
        <taxon>Agaricomycetidae</taxon>
        <taxon>Agaricales</taxon>
        <taxon>Agaricineae</taxon>
        <taxon>Psathyrellaceae</taxon>
        <taxon>Coprinopsis</taxon>
    </lineage>
</organism>
<evidence type="ECO:0000313" key="3">
    <source>
        <dbReference type="Proteomes" id="UP000001861"/>
    </source>
</evidence>
<evidence type="ECO:0000256" key="1">
    <source>
        <dbReference type="SAM" id="MobiDB-lite"/>
    </source>
</evidence>
<keyword evidence="3" id="KW-1185">Reference proteome</keyword>
<dbReference type="InParanoid" id="D6RQN0"/>
<accession>D6RQN0</accession>
<feature type="compositionally biased region" description="Basic residues" evidence="1">
    <location>
        <begin position="185"/>
        <end position="197"/>
    </location>
</feature>
<comment type="caution">
    <text evidence="2">The sequence shown here is derived from an EMBL/GenBank/DDBJ whole genome shotgun (WGS) entry which is preliminary data.</text>
</comment>
<dbReference type="Proteomes" id="UP000001861">
    <property type="component" value="Unassembled WGS sequence"/>
</dbReference>
<dbReference type="RefSeq" id="XP_002910150.1">
    <property type="nucleotide sequence ID" value="XM_002910104.1"/>
</dbReference>
<reference evidence="2 3" key="1">
    <citation type="journal article" date="2010" name="Proc. Natl. Acad. Sci. U.S.A.">
        <title>Insights into evolution of multicellular fungi from the assembled chromosomes of the mushroom Coprinopsis cinerea (Coprinus cinereus).</title>
        <authorList>
            <person name="Stajich J.E."/>
            <person name="Wilke S.K."/>
            <person name="Ahren D."/>
            <person name="Au C.H."/>
            <person name="Birren B.W."/>
            <person name="Borodovsky M."/>
            <person name="Burns C."/>
            <person name="Canback B."/>
            <person name="Casselton L.A."/>
            <person name="Cheng C.K."/>
            <person name="Deng J."/>
            <person name="Dietrich F.S."/>
            <person name="Fargo D.C."/>
            <person name="Farman M.L."/>
            <person name="Gathman A.C."/>
            <person name="Goldberg J."/>
            <person name="Guigo R."/>
            <person name="Hoegger P.J."/>
            <person name="Hooker J.B."/>
            <person name="Huggins A."/>
            <person name="James T.Y."/>
            <person name="Kamada T."/>
            <person name="Kilaru S."/>
            <person name="Kodira C."/>
            <person name="Kues U."/>
            <person name="Kupfer D."/>
            <person name="Kwan H.S."/>
            <person name="Lomsadze A."/>
            <person name="Li W."/>
            <person name="Lilly W.W."/>
            <person name="Ma L.J."/>
            <person name="Mackey A.J."/>
            <person name="Manning G."/>
            <person name="Martin F."/>
            <person name="Muraguchi H."/>
            <person name="Natvig D.O."/>
            <person name="Palmerini H."/>
            <person name="Ramesh M.A."/>
            <person name="Rehmeyer C.J."/>
            <person name="Roe B.A."/>
            <person name="Shenoy N."/>
            <person name="Stanke M."/>
            <person name="Ter-Hovhannisyan V."/>
            <person name="Tunlid A."/>
            <person name="Velagapudi R."/>
            <person name="Vision T.J."/>
            <person name="Zeng Q."/>
            <person name="Zolan M.E."/>
            <person name="Pukkila P.J."/>
        </authorList>
    </citation>
    <scope>NUCLEOTIDE SEQUENCE [LARGE SCALE GENOMIC DNA]</scope>
    <source>
        <strain evidence="3">Okayama-7 / 130 / ATCC MYA-4618 / FGSC 9003</strain>
    </source>
</reference>
<dbReference type="AlphaFoldDB" id="D6RQN0"/>
<dbReference type="GeneID" id="9378233"/>
<protein>
    <submittedName>
        <fullName evidence="2">Uncharacterized protein</fullName>
    </submittedName>
</protein>
<evidence type="ECO:0000313" key="2">
    <source>
        <dbReference type="EMBL" id="EFI26656.1"/>
    </source>
</evidence>